<sequence>MQSDRYLFWVDLEMTGLEENLDHIIEIASIVTDSDLNVVAEGPVIAIHQPDDVLDLMDDWNQKTHGESGLIERVRESNISLAEAEEMTYEFLRLWIAKGSSPMCGNSIGTDRRFLKRYMPHIDQYLHYRNVDVSSFKEMIKRWYPDGAMYEKQNTHKALDDIRESIGELKFYRTHYLQQH</sequence>
<dbReference type="AlphaFoldDB" id="A0AB35BYL3"/>
<dbReference type="EC" id="3.1.-.-" evidence="6"/>
<protein>
    <recommendedName>
        <fullName evidence="5 6">Oligoribonuclease</fullName>
        <ecNumber evidence="6">3.1.-.-</ecNumber>
    </recommendedName>
</protein>
<keyword evidence="6" id="KW-0963">Cytoplasm</keyword>
<evidence type="ECO:0000259" key="7">
    <source>
        <dbReference type="SMART" id="SM00479"/>
    </source>
</evidence>
<dbReference type="PANTHER" id="PTHR11046">
    <property type="entry name" value="OLIGORIBONUCLEASE, MITOCHONDRIAL"/>
    <property type="match status" value="1"/>
</dbReference>
<evidence type="ECO:0000256" key="5">
    <source>
        <dbReference type="ARBA" id="ARBA00070964"/>
    </source>
</evidence>
<comment type="caution">
    <text evidence="8">The sequence shown here is derived from an EMBL/GenBank/DDBJ whole genome shotgun (WGS) entry which is preliminary data.</text>
</comment>
<accession>A0AB35BYL3</accession>
<evidence type="ECO:0000256" key="4">
    <source>
        <dbReference type="ARBA" id="ARBA00022839"/>
    </source>
</evidence>
<proteinExistence type="inferred from homology"/>
<dbReference type="SUPFAM" id="SSF53098">
    <property type="entry name" value="Ribonuclease H-like"/>
    <property type="match status" value="1"/>
</dbReference>
<dbReference type="GO" id="GO:0006259">
    <property type="term" value="P:DNA metabolic process"/>
    <property type="evidence" value="ECO:0007669"/>
    <property type="project" value="UniProtKB-ARBA"/>
</dbReference>
<dbReference type="CDD" id="cd06135">
    <property type="entry name" value="Orn"/>
    <property type="match status" value="1"/>
</dbReference>
<keyword evidence="2 6" id="KW-0540">Nuclease</keyword>
<dbReference type="InterPro" id="IPR022894">
    <property type="entry name" value="Oligoribonuclease"/>
</dbReference>
<dbReference type="PANTHER" id="PTHR11046:SF0">
    <property type="entry name" value="OLIGORIBONUCLEASE, MITOCHONDRIAL"/>
    <property type="match status" value="1"/>
</dbReference>
<dbReference type="NCBIfam" id="NF003765">
    <property type="entry name" value="PRK05359.1"/>
    <property type="match status" value="1"/>
</dbReference>
<dbReference type="Gene3D" id="3.30.420.10">
    <property type="entry name" value="Ribonuclease H-like superfamily/Ribonuclease H"/>
    <property type="match status" value="1"/>
</dbReference>
<dbReference type="HAMAP" id="MF_00045">
    <property type="entry name" value="Oligoribonuclease"/>
    <property type="match status" value="1"/>
</dbReference>
<reference evidence="8" key="1">
    <citation type="submission" date="2021-03" db="EMBL/GenBank/DDBJ databases">
        <title>Identification and antibiotic profiling of Wohlfahrtiimonas chitiniclastica, an underestimated human pathogen.</title>
        <authorList>
            <person name="Kopf A."/>
            <person name="Bunk B."/>
            <person name="Coldewey S."/>
            <person name="Gunzer F."/>
            <person name="Riedel T."/>
            <person name="Schroettner P."/>
        </authorList>
    </citation>
    <scope>NUCLEOTIDE SEQUENCE</scope>
    <source>
        <strain evidence="8">DSM 100917</strain>
    </source>
</reference>
<feature type="active site" evidence="6">
    <location>
        <position position="128"/>
    </location>
</feature>
<comment type="similarity">
    <text evidence="1 6">Belongs to the oligoribonuclease family.</text>
</comment>
<keyword evidence="4 6" id="KW-0269">Exonuclease</keyword>
<dbReference type="GO" id="GO:0003676">
    <property type="term" value="F:nucleic acid binding"/>
    <property type="evidence" value="ECO:0007669"/>
    <property type="project" value="InterPro"/>
</dbReference>
<organism evidence="8 9">
    <name type="scientific">Wohlfahrtiimonas chitiniclastica</name>
    <dbReference type="NCBI Taxonomy" id="400946"/>
    <lineage>
        <taxon>Bacteria</taxon>
        <taxon>Pseudomonadati</taxon>
        <taxon>Pseudomonadota</taxon>
        <taxon>Gammaproteobacteria</taxon>
        <taxon>Cardiobacteriales</taxon>
        <taxon>Ignatzschineriaceae</taxon>
        <taxon>Wohlfahrtiimonas</taxon>
    </lineage>
</organism>
<evidence type="ECO:0000256" key="3">
    <source>
        <dbReference type="ARBA" id="ARBA00022801"/>
    </source>
</evidence>
<name>A0AB35BYL3_9GAMM</name>
<evidence type="ECO:0000256" key="6">
    <source>
        <dbReference type="HAMAP-Rule" id="MF_00045"/>
    </source>
</evidence>
<dbReference type="InterPro" id="IPR012337">
    <property type="entry name" value="RNaseH-like_sf"/>
</dbReference>
<dbReference type="FunFam" id="3.30.420.10:FF:000003">
    <property type="entry name" value="Oligoribonuclease"/>
    <property type="match status" value="1"/>
</dbReference>
<evidence type="ECO:0000256" key="1">
    <source>
        <dbReference type="ARBA" id="ARBA00009921"/>
    </source>
</evidence>
<dbReference type="EMBL" id="JAGIBU010000004">
    <property type="protein sequence ID" value="MBS7824764.1"/>
    <property type="molecule type" value="Genomic_DNA"/>
</dbReference>
<evidence type="ECO:0000313" key="9">
    <source>
        <dbReference type="Proteomes" id="UP000680020"/>
    </source>
</evidence>
<evidence type="ECO:0000313" key="8">
    <source>
        <dbReference type="EMBL" id="MBS7824764.1"/>
    </source>
</evidence>
<dbReference type="Proteomes" id="UP000680020">
    <property type="component" value="Unassembled WGS sequence"/>
</dbReference>
<feature type="domain" description="Exonuclease" evidence="7">
    <location>
        <begin position="6"/>
        <end position="178"/>
    </location>
</feature>
<evidence type="ECO:0000256" key="2">
    <source>
        <dbReference type="ARBA" id="ARBA00022722"/>
    </source>
</evidence>
<comment type="subcellular location">
    <subcellularLocation>
        <location evidence="6">Cytoplasm</location>
    </subcellularLocation>
</comment>
<dbReference type="Pfam" id="PF00929">
    <property type="entry name" value="RNase_T"/>
    <property type="match status" value="1"/>
</dbReference>
<dbReference type="GO" id="GO:0000175">
    <property type="term" value="F:3'-5'-RNA exonuclease activity"/>
    <property type="evidence" value="ECO:0007669"/>
    <property type="project" value="InterPro"/>
</dbReference>
<dbReference type="RefSeq" id="WP_213403942.1">
    <property type="nucleotide sequence ID" value="NZ_JAGIBT010000005.1"/>
</dbReference>
<dbReference type="InterPro" id="IPR013520">
    <property type="entry name" value="Ribonucl_H"/>
</dbReference>
<dbReference type="SMART" id="SM00479">
    <property type="entry name" value="EXOIII"/>
    <property type="match status" value="1"/>
</dbReference>
<gene>
    <name evidence="6 8" type="primary">orn</name>
    <name evidence="8" type="ORF">J7561_06040</name>
</gene>
<comment type="function">
    <text evidence="6">3'-to-5' exoribonuclease specific for small oligoribonucleotides.</text>
</comment>
<dbReference type="GO" id="GO:0005737">
    <property type="term" value="C:cytoplasm"/>
    <property type="evidence" value="ECO:0007669"/>
    <property type="project" value="UniProtKB-SubCell"/>
</dbReference>
<keyword evidence="3 6" id="KW-0378">Hydrolase</keyword>
<dbReference type="InterPro" id="IPR036397">
    <property type="entry name" value="RNaseH_sf"/>
</dbReference>